<keyword evidence="4" id="KW-1185">Reference proteome</keyword>
<evidence type="ECO:0000256" key="2">
    <source>
        <dbReference type="SAM" id="SignalP"/>
    </source>
</evidence>
<evidence type="ECO:0000313" key="4">
    <source>
        <dbReference type="Proteomes" id="UP000507245"/>
    </source>
</evidence>
<dbReference type="Proteomes" id="UP000507245">
    <property type="component" value="Unassembled WGS sequence"/>
</dbReference>
<feature type="chain" id="PRO_5026666742" description="Glycine-rich protein" evidence="2">
    <location>
        <begin position="27"/>
        <end position="106"/>
    </location>
</feature>
<organism evidence="3 4">
    <name type="scientific">Prunus armeniaca</name>
    <name type="common">Apricot</name>
    <name type="synonym">Armeniaca vulgaris</name>
    <dbReference type="NCBI Taxonomy" id="36596"/>
    <lineage>
        <taxon>Eukaryota</taxon>
        <taxon>Viridiplantae</taxon>
        <taxon>Streptophyta</taxon>
        <taxon>Embryophyta</taxon>
        <taxon>Tracheophyta</taxon>
        <taxon>Spermatophyta</taxon>
        <taxon>Magnoliopsida</taxon>
        <taxon>eudicotyledons</taxon>
        <taxon>Gunneridae</taxon>
        <taxon>Pentapetalae</taxon>
        <taxon>rosids</taxon>
        <taxon>fabids</taxon>
        <taxon>Rosales</taxon>
        <taxon>Rosaceae</taxon>
        <taxon>Amygdaloideae</taxon>
        <taxon>Amygdaleae</taxon>
        <taxon>Prunus</taxon>
    </lineage>
</organism>
<evidence type="ECO:0008006" key="5">
    <source>
        <dbReference type="Google" id="ProtNLM"/>
    </source>
</evidence>
<dbReference type="EMBL" id="CAEKKB010000004">
    <property type="protein sequence ID" value="CAB4308509.1"/>
    <property type="molecule type" value="Genomic_DNA"/>
</dbReference>
<evidence type="ECO:0000313" key="3">
    <source>
        <dbReference type="EMBL" id="CAB4308509.1"/>
    </source>
</evidence>
<evidence type="ECO:0000256" key="1">
    <source>
        <dbReference type="SAM" id="MobiDB-lite"/>
    </source>
</evidence>
<feature type="region of interest" description="Disordered" evidence="1">
    <location>
        <begin position="36"/>
        <end position="106"/>
    </location>
</feature>
<sequence>MASSKTFLLLGLVCVVLILIVSEASARELAETTTQINQNGAYERGGRGGYNRGGQGTYGRGVYNRGGKGSHGRQRDPYSRGGKGYGRDHGHYERPGPGTAETETKN</sequence>
<dbReference type="PANTHER" id="PTHR37389">
    <property type="entry name" value="NODULIN-24"/>
    <property type="match status" value="1"/>
</dbReference>
<accession>A0A6J5X3U6</accession>
<dbReference type="OrthoDB" id="10574331at2759"/>
<dbReference type="AlphaFoldDB" id="A0A6J5X3U6"/>
<gene>
    <name evidence="3" type="ORF">ORAREDHAP_LOCUS28005</name>
</gene>
<dbReference type="PANTHER" id="PTHR37389:SF16">
    <property type="entry name" value="GLYCINE-RICH CELL WALL STRUCTURAL PROTEIN"/>
    <property type="match status" value="1"/>
</dbReference>
<proteinExistence type="predicted"/>
<reference evidence="4" key="1">
    <citation type="journal article" date="2020" name="Genome Biol.">
        <title>Gamete binning: chromosome-level and haplotype-resolved genome assembly enabled by high-throughput single-cell sequencing of gamete genomes.</title>
        <authorList>
            <person name="Campoy J.A."/>
            <person name="Sun H."/>
            <person name="Goel M."/>
            <person name="Jiao W.-B."/>
            <person name="Folz-Donahue K."/>
            <person name="Wang N."/>
            <person name="Rubio M."/>
            <person name="Liu C."/>
            <person name="Kukat C."/>
            <person name="Ruiz D."/>
            <person name="Huettel B."/>
            <person name="Schneeberger K."/>
        </authorList>
    </citation>
    <scope>NUCLEOTIDE SEQUENCE [LARGE SCALE GENOMIC DNA]</scope>
    <source>
        <strain evidence="4">cv. Rojo Pasion</strain>
    </source>
</reference>
<name>A0A6J5X3U6_PRUAR</name>
<dbReference type="InterPro" id="IPR010800">
    <property type="entry name" value="GRP"/>
</dbReference>
<protein>
    <recommendedName>
        <fullName evidence="5">Glycine-rich protein</fullName>
    </recommendedName>
</protein>
<feature type="compositionally biased region" description="Gly residues" evidence="1">
    <location>
        <begin position="47"/>
        <end position="69"/>
    </location>
</feature>
<feature type="compositionally biased region" description="Basic and acidic residues" evidence="1">
    <location>
        <begin position="85"/>
        <end position="94"/>
    </location>
</feature>
<feature type="signal peptide" evidence="2">
    <location>
        <begin position="1"/>
        <end position="26"/>
    </location>
</feature>
<dbReference type="Pfam" id="PF07172">
    <property type="entry name" value="GRP"/>
    <property type="match status" value="1"/>
</dbReference>
<keyword evidence="2" id="KW-0732">Signal</keyword>